<evidence type="ECO:0000313" key="1">
    <source>
        <dbReference type="EMBL" id="TZF90171.1"/>
    </source>
</evidence>
<organism evidence="1 2">
    <name type="scientific">Cognatilysobacter lacus</name>
    <dbReference type="NCBI Taxonomy" id="1643323"/>
    <lineage>
        <taxon>Bacteria</taxon>
        <taxon>Pseudomonadati</taxon>
        <taxon>Pseudomonadota</taxon>
        <taxon>Gammaproteobacteria</taxon>
        <taxon>Lysobacterales</taxon>
        <taxon>Lysobacteraceae</taxon>
        <taxon>Cognatilysobacter</taxon>
    </lineage>
</organism>
<name>A0A5D8Z5Y0_9GAMM</name>
<accession>A0A5D8Z5Y0</accession>
<reference evidence="1 2" key="1">
    <citation type="submission" date="2019-08" db="EMBL/GenBank/DDBJ databases">
        <title>Draft genome sequence of Lysobacter sp. UKS-15.</title>
        <authorList>
            <person name="Im W.-T."/>
        </authorList>
    </citation>
    <scope>NUCLEOTIDE SEQUENCE [LARGE SCALE GENOMIC DNA]</scope>
    <source>
        <strain evidence="1 2">UKS-15</strain>
    </source>
</reference>
<dbReference type="PANTHER" id="PTHR41913">
    <property type="entry name" value="DUF1684 DOMAIN-CONTAINING PROTEIN"/>
    <property type="match status" value="1"/>
</dbReference>
<gene>
    <name evidence="1" type="ORF">FW784_06425</name>
</gene>
<dbReference type="Pfam" id="PF07920">
    <property type="entry name" value="DUF1684"/>
    <property type="match status" value="1"/>
</dbReference>
<dbReference type="AlphaFoldDB" id="A0A5D8Z5Y0"/>
<dbReference type="PANTHER" id="PTHR41913:SF1">
    <property type="entry name" value="DUF1684 DOMAIN-CONTAINING PROTEIN"/>
    <property type="match status" value="1"/>
</dbReference>
<sequence>MVVPAFVGLIAACNRHAPAPAKPVVLPAAYLADEQAWRTQRAAKLTAPDGWTSLVGLHWIDPGAHYVGSAPGNGIRLAVGPAQLGMLELKDKHVRFVPAPGTALTIDGKPARPVVLRPDDDPAGASTIAFDGGKGLASVIHRGDRYALRVKHADAPARTAFHGLQYWPGGPGWVVDARFVANPPGRTLDIANIVGIVEATPNPGRVEFKRNGNAYRLEALEGDDGGLFLVFADRTSGRGSYGAGRFIDTAPPVAGHVRIDFNQSYNPPCAFTPFATCPLPPAGNRLDLAIAAGEKAYH</sequence>
<dbReference type="EMBL" id="VTRV01000050">
    <property type="protein sequence ID" value="TZF90171.1"/>
    <property type="molecule type" value="Genomic_DNA"/>
</dbReference>
<proteinExistence type="predicted"/>
<evidence type="ECO:0000313" key="2">
    <source>
        <dbReference type="Proteomes" id="UP000323164"/>
    </source>
</evidence>
<protein>
    <submittedName>
        <fullName evidence="1">DUF1684 domain-containing protein</fullName>
    </submittedName>
</protein>
<comment type="caution">
    <text evidence="1">The sequence shown here is derived from an EMBL/GenBank/DDBJ whole genome shotgun (WGS) entry which is preliminary data.</text>
</comment>
<keyword evidence="2" id="KW-1185">Reference proteome</keyword>
<dbReference type="OrthoDB" id="5493262at2"/>
<dbReference type="Proteomes" id="UP000323164">
    <property type="component" value="Unassembled WGS sequence"/>
</dbReference>
<dbReference type="InterPro" id="IPR012467">
    <property type="entry name" value="DUF1684"/>
</dbReference>